<dbReference type="AlphaFoldDB" id="A0A6I8M142"/>
<evidence type="ECO:0000313" key="2">
    <source>
        <dbReference type="EMBL" id="VVJ22637.1"/>
    </source>
</evidence>
<accession>A0A6I8M142</accession>
<name>A0A6I8M142_9PSEU</name>
<reference evidence="2 3" key="1">
    <citation type="submission" date="2019-09" db="EMBL/GenBank/DDBJ databases">
        <authorList>
            <person name="Leyn A S."/>
        </authorList>
    </citation>
    <scope>NUCLEOTIDE SEQUENCE [LARGE SCALE GENOMIC DNA]</scope>
    <source>
        <strain evidence="2">AA231_1</strain>
    </source>
</reference>
<evidence type="ECO:0000313" key="3">
    <source>
        <dbReference type="Proteomes" id="UP000399805"/>
    </source>
</evidence>
<dbReference type="RefSeq" id="WP_155547613.1">
    <property type="nucleotide sequence ID" value="NZ_CABVGP010000003.1"/>
</dbReference>
<sequence length="295" mass="32770">MTFEKDHALERAPRGRGLPPLRQVAPVAETRRRAELEELLDLVLPDGPAPADELWMGQGPARRMSVPDLELQCALEADGFDGLVWSELENRLAGYGVGVIGAWISTGEIYRRATEKGRPVRPPRPEFARDEQIELAYETVGAGVRLFQERALQDDGWRPDRGARLSTYFLGSCVLCFANSCRKQLSTRRRAERDVFVSGFDWHEASVPSAERVALAKMDIDVALTGKLGKLGKLGVPPDVARVVLNYLVLGYDVPAIVELINSETATYTLKAVRGVRAAYRSYIKELQREGDLHA</sequence>
<feature type="region of interest" description="Disordered" evidence="1">
    <location>
        <begin position="1"/>
        <end position="22"/>
    </location>
</feature>
<organism evidence="2 3">
    <name type="scientific">Amycolatopsis camponoti</name>
    <dbReference type="NCBI Taxonomy" id="2606593"/>
    <lineage>
        <taxon>Bacteria</taxon>
        <taxon>Bacillati</taxon>
        <taxon>Actinomycetota</taxon>
        <taxon>Actinomycetes</taxon>
        <taxon>Pseudonocardiales</taxon>
        <taxon>Pseudonocardiaceae</taxon>
        <taxon>Amycolatopsis</taxon>
    </lineage>
</organism>
<gene>
    <name evidence="2" type="ORF">AA23TX_07554</name>
</gene>
<dbReference type="Proteomes" id="UP000399805">
    <property type="component" value="Unassembled WGS sequence"/>
</dbReference>
<feature type="compositionally biased region" description="Basic and acidic residues" evidence="1">
    <location>
        <begin position="1"/>
        <end position="13"/>
    </location>
</feature>
<keyword evidence="3" id="KW-1185">Reference proteome</keyword>
<proteinExistence type="predicted"/>
<evidence type="ECO:0000256" key="1">
    <source>
        <dbReference type="SAM" id="MobiDB-lite"/>
    </source>
</evidence>
<dbReference type="EMBL" id="CABVGP010000003">
    <property type="protein sequence ID" value="VVJ22637.1"/>
    <property type="molecule type" value="Genomic_DNA"/>
</dbReference>
<protein>
    <submittedName>
        <fullName evidence="2">Uncharacterized protein</fullName>
    </submittedName>
</protein>